<reference evidence="1 2" key="1">
    <citation type="submission" date="2023-07" db="EMBL/GenBank/DDBJ databases">
        <title>Genomic Encyclopedia of Type Strains, Phase IV (KMG-IV): sequencing the most valuable type-strain genomes for metagenomic binning, comparative biology and taxonomic classification.</title>
        <authorList>
            <person name="Goeker M."/>
        </authorList>
    </citation>
    <scope>NUCLEOTIDE SEQUENCE [LARGE SCALE GENOMIC DNA]</scope>
    <source>
        <strain evidence="1 2">DSM 1277</strain>
    </source>
</reference>
<gene>
    <name evidence="1" type="ORF">J2S76_003542</name>
</gene>
<organism evidence="1 2">
    <name type="scientific">Ancylobacter vacuolatus</name>
    <dbReference type="NCBI Taxonomy" id="223389"/>
    <lineage>
        <taxon>Bacteria</taxon>
        <taxon>Pseudomonadati</taxon>
        <taxon>Pseudomonadota</taxon>
        <taxon>Alphaproteobacteria</taxon>
        <taxon>Hyphomicrobiales</taxon>
        <taxon>Xanthobacteraceae</taxon>
        <taxon>Ancylobacter</taxon>
    </lineage>
</organism>
<dbReference type="RefSeq" id="WP_307062505.1">
    <property type="nucleotide sequence ID" value="NZ_JAUSUH010000009.1"/>
</dbReference>
<dbReference type="Proteomes" id="UP001238467">
    <property type="component" value="Unassembled WGS sequence"/>
</dbReference>
<protein>
    <submittedName>
        <fullName evidence="1">Uncharacterized protein</fullName>
    </submittedName>
</protein>
<comment type="caution">
    <text evidence="1">The sequence shown here is derived from an EMBL/GenBank/DDBJ whole genome shotgun (WGS) entry which is preliminary data.</text>
</comment>
<name>A0ABU0DKY5_9HYPH</name>
<evidence type="ECO:0000313" key="2">
    <source>
        <dbReference type="Proteomes" id="UP001238467"/>
    </source>
</evidence>
<evidence type="ECO:0000313" key="1">
    <source>
        <dbReference type="EMBL" id="MDQ0349098.1"/>
    </source>
</evidence>
<keyword evidence="2" id="KW-1185">Reference proteome</keyword>
<proteinExistence type="predicted"/>
<sequence>MTVHRAGDGTIYLDGACGSEEAEPLLALLIATPGATVDWQGCEQAHMAVVQVLLALRPQLRGVPASAFLARHVAPLLNRPPAGGAARLEA</sequence>
<accession>A0ABU0DKY5</accession>
<dbReference type="EMBL" id="JAUSUH010000009">
    <property type="protein sequence ID" value="MDQ0349098.1"/>
    <property type="molecule type" value="Genomic_DNA"/>
</dbReference>